<protein>
    <submittedName>
        <fullName evidence="1">Uncharacterized protein</fullName>
    </submittedName>
</protein>
<name>A0A8H7GM18_9ASCO</name>
<organism evidence="1 2">
    <name type="scientific">Metschnikowia pulcherrima</name>
    <dbReference type="NCBI Taxonomy" id="27326"/>
    <lineage>
        <taxon>Eukaryota</taxon>
        <taxon>Fungi</taxon>
        <taxon>Dikarya</taxon>
        <taxon>Ascomycota</taxon>
        <taxon>Saccharomycotina</taxon>
        <taxon>Pichiomycetes</taxon>
        <taxon>Metschnikowiaceae</taxon>
        <taxon>Metschnikowia</taxon>
    </lineage>
</organism>
<dbReference type="OrthoDB" id="4075496at2759"/>
<dbReference type="Proteomes" id="UP000649328">
    <property type="component" value="Unassembled WGS sequence"/>
</dbReference>
<dbReference type="EMBL" id="JACBPP010000008">
    <property type="protein sequence ID" value="KAF7999975.1"/>
    <property type="molecule type" value="Genomic_DNA"/>
</dbReference>
<accession>A0A8H7GM18</accession>
<comment type="caution">
    <text evidence="1">The sequence shown here is derived from an EMBL/GenBank/DDBJ whole genome shotgun (WGS) entry which is preliminary data.</text>
</comment>
<gene>
    <name evidence="1" type="ORF">HF325_005824</name>
</gene>
<evidence type="ECO:0000313" key="1">
    <source>
        <dbReference type="EMBL" id="KAF7999975.1"/>
    </source>
</evidence>
<dbReference type="AlphaFoldDB" id="A0A8H7GM18"/>
<sequence length="141" mass="16339">MEFDMNLRLLSYQLLNVSEQVQKSAPSDHVLQEKLAFARHLFQVMGDSARNMRWYRASKTDQLLVRCVLQLKVAVLMLHMPPRENAGSDEERASIDRCSMVLEGWKTVFRDLEDVPSNVRKIFEERSSEVKDLLASLTKKV</sequence>
<proteinExistence type="predicted"/>
<keyword evidence="2" id="KW-1185">Reference proteome</keyword>
<reference evidence="1" key="1">
    <citation type="submission" date="2020-10" db="EMBL/GenBank/DDBJ databases">
        <title>The Whole-Genome Sequence of Metschnikowia persimmonesis, a Novel Endophytic Yeast Species Isolated from Medicinal Plant Diospyros kaki Thumb.</title>
        <authorList>
            <person name="Rahmat E."/>
            <person name="Kang Y."/>
        </authorList>
    </citation>
    <scope>NUCLEOTIDE SEQUENCE</scope>
    <source>
        <strain evidence="1">KIOM G15050</strain>
    </source>
</reference>
<evidence type="ECO:0000313" key="2">
    <source>
        <dbReference type="Proteomes" id="UP000649328"/>
    </source>
</evidence>